<keyword evidence="2" id="KW-1185">Reference proteome</keyword>
<accession>A0ACD5DEW7</accession>
<dbReference type="EC" id="2.1.1.-" evidence="1"/>
<gene>
    <name evidence="1" type="ORF">O0236_008855</name>
</gene>
<protein>
    <submittedName>
        <fullName evidence="1">Class I SAM-dependent methyltransferase</fullName>
        <ecNumber evidence="1">2.1.1.-</ecNumber>
    </submittedName>
</protein>
<reference evidence="1" key="1">
    <citation type="submission" date="2024-08" db="EMBL/GenBank/DDBJ databases">
        <title>Lentilactobacillus sp. nov., isolated from tree bark.</title>
        <authorList>
            <person name="Phuengjayaem S."/>
            <person name="Tanasupawat S."/>
        </authorList>
    </citation>
    <scope>NUCLEOTIDE SEQUENCE</scope>
    <source>
        <strain evidence="1">SPB1-3</strain>
    </source>
</reference>
<organism evidence="1 2">
    <name type="scientific">Lentilactobacillus terminaliae</name>
    <dbReference type="NCBI Taxonomy" id="3003483"/>
    <lineage>
        <taxon>Bacteria</taxon>
        <taxon>Bacillati</taxon>
        <taxon>Bacillota</taxon>
        <taxon>Bacilli</taxon>
        <taxon>Lactobacillales</taxon>
        <taxon>Lactobacillaceae</taxon>
        <taxon>Lentilactobacillus</taxon>
    </lineage>
</organism>
<evidence type="ECO:0000313" key="1">
    <source>
        <dbReference type="EMBL" id="XFD39495.1"/>
    </source>
</evidence>
<proteinExistence type="predicted"/>
<dbReference type="Proteomes" id="UP001149860">
    <property type="component" value="Chromosome"/>
</dbReference>
<keyword evidence="1" id="KW-0489">Methyltransferase</keyword>
<keyword evidence="1" id="KW-0808">Transferase</keyword>
<name>A0ACD5DEW7_9LACO</name>
<evidence type="ECO:0000313" key="2">
    <source>
        <dbReference type="Proteomes" id="UP001149860"/>
    </source>
</evidence>
<dbReference type="EMBL" id="CP168151">
    <property type="protein sequence ID" value="XFD39495.1"/>
    <property type="molecule type" value="Genomic_DNA"/>
</dbReference>
<sequence length="191" mass="21253">MVFLLFGLLYLYTSLFGKYKIIERVVGRLHFNGDEQVLDLGTGHGAFLIEIAKRLHASGKAIGLDIWNQGDQLGNAESETQRNIDHLGVSSVTELVTGDMTSLKFEDNRFDYVVASMSIHNVKPKSSREHSIDEAYRVLKPGGKIIILDIEHIGEYRSRLQQIGIKKISVQHGGIEGMYGALSTRILIGVK</sequence>